<dbReference type="VEuPathDB" id="FungiDB:AAP_05378"/>
<evidence type="ECO:0000313" key="4">
    <source>
        <dbReference type="Proteomes" id="UP000242877"/>
    </source>
</evidence>
<evidence type="ECO:0000256" key="1">
    <source>
        <dbReference type="SAM" id="MobiDB-lite"/>
    </source>
</evidence>
<feature type="compositionally biased region" description="Basic and acidic residues" evidence="1">
    <location>
        <begin position="464"/>
        <end position="476"/>
    </location>
</feature>
<proteinExistence type="predicted"/>
<dbReference type="AlphaFoldDB" id="A0A167VR99"/>
<evidence type="ECO:0000313" key="3">
    <source>
        <dbReference type="EMBL" id="KZZ87894.1"/>
    </source>
</evidence>
<dbReference type="EMBL" id="AZGZ01000030">
    <property type="protein sequence ID" value="KZZ87894.1"/>
    <property type="molecule type" value="Genomic_DNA"/>
</dbReference>
<dbReference type="OrthoDB" id="5383703at2759"/>
<feature type="region of interest" description="Disordered" evidence="1">
    <location>
        <begin position="463"/>
        <end position="590"/>
    </location>
</feature>
<sequence>MAIFHEAPDSPKTPGAVFAFNAIKNIFGHPNATSDDEVTAPLKSLNTGTFQRSDNILEQAAQAKSRLIPPQLIKPQPSVDTSGSPTKGILWTPGTTSKFRKTVSFGDGVVDNEPQRLFGKENRYSSDRTMATAAPTRPTNDEQLLQNPFETMDDFEHLDLGVDEDVTTDLTQPHSQSGNFWKKEYDDYRAKTIIETRKLVEYRSAAKEYARKQALEAQRLAKQLHEKDATISDLKTRLRASQILTTTRRDDTKHREEIEELQIRQMQQEAELREKDAKIEELTKQLEQAKSRTPIPENKPADQMQHEDELKERDARIEELSRRLEEAESINTVAENKSNNQYDDEEIEALRSAVESSEEKLKELKTENSKLKRMLARVKAEMSNYEARRKAKEERLKARESKLEERLQIYRQELKNTKQELADNQERFNEEKETMLDVVNMLRTKLSMADPSEGVTESIAQIIDQRDQRDKGKMPPERINVPHSSEDEDDLMELPKMSDTQFYRRQTFDDEERQDVQNDQDGTPDASPSKELSHPPPDVAQTPRMSMVNRKANLGRFVRPAMSPGVSFTPQGPASAKKAAMSSQRLHAAEARLRIRSRRGV</sequence>
<feature type="domain" description="Spindle pole body-associated protein cut12" evidence="2">
    <location>
        <begin position="147"/>
        <end position="251"/>
    </location>
</feature>
<dbReference type="Pfam" id="PF11500">
    <property type="entry name" value="Cut12"/>
    <property type="match status" value="1"/>
</dbReference>
<evidence type="ECO:0000259" key="2">
    <source>
        <dbReference type="Pfam" id="PF11500"/>
    </source>
</evidence>
<feature type="region of interest" description="Disordered" evidence="1">
    <location>
        <begin position="72"/>
        <end position="93"/>
    </location>
</feature>
<dbReference type="Proteomes" id="UP000242877">
    <property type="component" value="Unassembled WGS sequence"/>
</dbReference>
<protein>
    <submittedName>
        <fullName evidence="3">Spindle-body formation-associated protein</fullName>
    </submittedName>
</protein>
<dbReference type="InterPro" id="IPR021589">
    <property type="entry name" value="Cut12"/>
</dbReference>
<keyword evidence="4" id="KW-1185">Reference proteome</keyword>
<name>A0A167VR99_9EURO</name>
<comment type="caution">
    <text evidence="3">The sequence shown here is derived from an EMBL/GenBank/DDBJ whole genome shotgun (WGS) entry which is preliminary data.</text>
</comment>
<reference evidence="3 4" key="1">
    <citation type="journal article" date="2016" name="Genome Biol. Evol.">
        <title>Divergent and convergent evolution of fungal pathogenicity.</title>
        <authorList>
            <person name="Shang Y."/>
            <person name="Xiao G."/>
            <person name="Zheng P."/>
            <person name="Cen K."/>
            <person name="Zhan S."/>
            <person name="Wang C."/>
        </authorList>
    </citation>
    <scope>NUCLEOTIDE SEQUENCE [LARGE SCALE GENOMIC DNA]</scope>
    <source>
        <strain evidence="3 4">ARSEF 7405</strain>
    </source>
</reference>
<gene>
    <name evidence="3" type="ORF">AAP_05378</name>
</gene>
<feature type="region of interest" description="Disordered" evidence="1">
    <location>
        <begin position="286"/>
        <end position="312"/>
    </location>
</feature>
<organism evidence="3 4">
    <name type="scientific">Ascosphaera apis ARSEF 7405</name>
    <dbReference type="NCBI Taxonomy" id="392613"/>
    <lineage>
        <taxon>Eukaryota</taxon>
        <taxon>Fungi</taxon>
        <taxon>Dikarya</taxon>
        <taxon>Ascomycota</taxon>
        <taxon>Pezizomycotina</taxon>
        <taxon>Eurotiomycetes</taxon>
        <taxon>Eurotiomycetidae</taxon>
        <taxon>Onygenales</taxon>
        <taxon>Ascosphaeraceae</taxon>
        <taxon>Ascosphaera</taxon>
    </lineage>
</organism>
<accession>A0A167VR99</accession>